<organism evidence="2 3">
    <name type="scientific">Cocos nucifera</name>
    <name type="common">Coconut palm</name>
    <dbReference type="NCBI Taxonomy" id="13894"/>
    <lineage>
        <taxon>Eukaryota</taxon>
        <taxon>Viridiplantae</taxon>
        <taxon>Streptophyta</taxon>
        <taxon>Embryophyta</taxon>
        <taxon>Tracheophyta</taxon>
        <taxon>Spermatophyta</taxon>
        <taxon>Magnoliopsida</taxon>
        <taxon>Liliopsida</taxon>
        <taxon>Arecaceae</taxon>
        <taxon>Arecoideae</taxon>
        <taxon>Cocoseae</taxon>
        <taxon>Attaleinae</taxon>
        <taxon>Cocos</taxon>
    </lineage>
</organism>
<keyword evidence="3" id="KW-1185">Reference proteome</keyword>
<reference evidence="2" key="1">
    <citation type="journal article" date="2017" name="Gigascience">
        <title>The genome draft of coconut (Cocos nucifera).</title>
        <authorList>
            <person name="Xiao Y."/>
            <person name="Xu P."/>
            <person name="Fan H."/>
            <person name="Baudouin L."/>
            <person name="Xia W."/>
            <person name="Bocs S."/>
            <person name="Xu J."/>
            <person name="Li Q."/>
            <person name="Guo A."/>
            <person name="Zhou L."/>
            <person name="Li J."/>
            <person name="Wu Y."/>
            <person name="Ma Z."/>
            <person name="Armero A."/>
            <person name="Issali A.E."/>
            <person name="Liu N."/>
            <person name="Peng M."/>
            <person name="Yang Y."/>
        </authorList>
    </citation>
    <scope>NUCLEOTIDE SEQUENCE</scope>
    <source>
        <tissue evidence="2">Spear leaf of Hainan Tall coconut</tissue>
    </source>
</reference>
<dbReference type="EMBL" id="CM017874">
    <property type="protein sequence ID" value="KAG1334637.1"/>
    <property type="molecule type" value="Genomic_DNA"/>
</dbReference>
<dbReference type="InterPro" id="IPR039877">
    <property type="entry name" value="TMEM131-like"/>
</dbReference>
<dbReference type="PANTHER" id="PTHR22050:SF0">
    <property type="entry name" value="TRANSMEMBRANE PROTEIN 131 HOMOLOG"/>
    <property type="match status" value="1"/>
</dbReference>
<dbReference type="GO" id="GO:0016020">
    <property type="term" value="C:membrane"/>
    <property type="evidence" value="ECO:0007669"/>
    <property type="project" value="TreeGrafter"/>
</dbReference>
<protein>
    <submittedName>
        <fullName evidence="2">Uncharacterized protein</fullName>
    </submittedName>
</protein>
<dbReference type="OrthoDB" id="168404at2759"/>
<reference evidence="2" key="2">
    <citation type="submission" date="2019-07" db="EMBL/GenBank/DDBJ databases">
        <authorList>
            <person name="Yang Y."/>
            <person name="Bocs S."/>
            <person name="Baudouin L."/>
        </authorList>
    </citation>
    <scope>NUCLEOTIDE SEQUENCE</scope>
    <source>
        <tissue evidence="2">Spear leaf of Hainan Tall coconut</tissue>
    </source>
</reference>
<feature type="region of interest" description="Disordered" evidence="1">
    <location>
        <begin position="681"/>
        <end position="705"/>
    </location>
</feature>
<name>A0A8K0I2G0_COCNU</name>
<feature type="compositionally biased region" description="Low complexity" evidence="1">
    <location>
        <begin position="489"/>
        <end position="500"/>
    </location>
</feature>
<feature type="region of interest" description="Disordered" evidence="1">
    <location>
        <begin position="414"/>
        <end position="539"/>
    </location>
</feature>
<comment type="caution">
    <text evidence="2">The sequence shown here is derived from an EMBL/GenBank/DDBJ whole genome shotgun (WGS) entry which is preliminary data.</text>
</comment>
<dbReference type="PANTHER" id="PTHR22050">
    <property type="entry name" value="RW1 PROTEIN HOMOLOG"/>
    <property type="match status" value="1"/>
</dbReference>
<accession>A0A8K0I2G0</accession>
<gene>
    <name evidence="2" type="ORF">COCNU_03G007560</name>
</gene>
<evidence type="ECO:0000313" key="2">
    <source>
        <dbReference type="EMBL" id="KAG1334637.1"/>
    </source>
</evidence>
<dbReference type="Proteomes" id="UP000797356">
    <property type="component" value="Chromosome 3"/>
</dbReference>
<evidence type="ECO:0000313" key="3">
    <source>
        <dbReference type="Proteomes" id="UP000797356"/>
    </source>
</evidence>
<dbReference type="AlphaFoldDB" id="A0A8K0I2G0"/>
<proteinExistence type="predicted"/>
<feature type="compositionally biased region" description="Polar residues" evidence="1">
    <location>
        <begin position="502"/>
        <end position="525"/>
    </location>
</feature>
<sequence length="705" mass="76087">MPCAGKACSASSLDGGLAPVVRDGCSSYGGVGSLVHGGGSSPGCPRIGDVCAGSGSFCFLSTLTGFLAEEDCCQKLSLEASQSSAQPGNVLAYKMSNGGVVSCTSVDASSGIHDQLRSEGRNIDGDGIASCKAPLVPDVWIRASSALTVELDDHAEDIDLGLNNGYSSPHVEINPPMLDWGTSNLYSPSLAFLTVTNRYNDSVLQTSFGGFIIHAKGIAVESPYKIESLVGLDISLDERLNRNLSLQNPFDDVLYVEEVTTWISSSGNSNRSALVICSVDGFQQSSNEFDSSLNDKESFAVKPDELGLSWVDVRPHEKWEVLPHNTETIIGIKLWPHLEGKFFGVICMKLRDTKQDKTDMVIIPLELEVHGRGTCIELTGAVSVFFEPLVPSIRKGLKPEAVCGHRYPICQDGLHDSPKAMQVKQDSVRPKKTPFSSPTSTRKPVEFLESDMPETPQNGNLTIRIVKEKGRRRKRKTTGAGLAAKFEVSSSQSGNSTPSSPLTPNANTPKQVWSLSLDTTNNPFSGVSEEQKHQKKHDVDVPMEVRVTEAEKHGDNTWLLSAQEQPPLTAKSTGRSTLLPSATFPSPSRHAPGLAVPSFLAKTSPIAPHARAPGSKLGKDKAVQRKQNDVLGEEFTYDIWGNHFSDQLLGRSKEFTSKVLDASEGDSQSFFAKDPQSLMMMSSAQSASPGHKWPSYDVTGLHQKN</sequence>
<evidence type="ECO:0000256" key="1">
    <source>
        <dbReference type="SAM" id="MobiDB-lite"/>
    </source>
</evidence>
<feature type="region of interest" description="Disordered" evidence="1">
    <location>
        <begin position="606"/>
        <end position="625"/>
    </location>
</feature>
<feature type="compositionally biased region" description="Basic and acidic residues" evidence="1">
    <location>
        <begin position="529"/>
        <end position="539"/>
    </location>
</feature>